<feature type="transmembrane region" description="Helical" evidence="2">
    <location>
        <begin position="603"/>
        <end position="624"/>
    </location>
</feature>
<dbReference type="OrthoDB" id="5392263at2759"/>
<evidence type="ECO:0000313" key="3">
    <source>
        <dbReference type="EMBL" id="KAH7116983.1"/>
    </source>
</evidence>
<feature type="compositionally biased region" description="Basic and acidic residues" evidence="1">
    <location>
        <begin position="784"/>
        <end position="799"/>
    </location>
</feature>
<sequence>MGNANFTRCGDKYMSNPSLIQRYNYSGKVRLIPVNQSTQITYQGCLALCGGGSEYAPWPQIATSITTWVLPIIGVLLQAPFESNAFWRTVKAINRWIGSPISSVSFILWNIDISGRCALFVDMALPYDETDDEHSEFASVRDSFYILMNLNQYKMKPPISMTREAEGLLRIMLFSKDLKLVGTRKTLLQMRRKLAYDLRCNRRRGVVAVFISTVWFLFALGISVEAAFGELGSNSQAHDLALGLFTAWFPVLILCSILDRNPIASDDIQRRLNKMVDFTCISLQDDTTRNAYINSFRDLPHSQKMAYWVNKIAGKSEFIQGNFFNGFAGQSRTRFHYGAAHAILCDIEKAYIAEHGRNWLGHDPKEARAAVVLGQVDHGLVWFDGRQMWQTVAAIVLIVGTSVGGFILSFNTPTVGLGCRTGGYLVYIVTALTLHITEMAVWWFTSPLRKKEQFRANIEQYTRQLSETPLPNSRHIRLPGLATSKSIVAKALTVIEVVTVSSTLSMLRVIPMRHKESRTKDTENALRNHFRTLRGLTTRGWFQRIFFTPIEFANTVWMCYMITAQTIGAFNNCSCMTSSWGGYGGYLDFTQWNHADSPLVAQYWVQGTVITCVLMGLGMSYIVLEWLLQAHLSTENYKDAMQGLKHVRRFRRYTHWIRYPAALLVILINKLLRACKLRSTGKRHVLVWSKEDRHTHRVAQSIVRLTTDVQHFPFQEALSNSDASSPTTPITSKRVHSCETPQKNKGMDHSAYARPLSAESVRFGSLSSSQLSQHSSQYPSPRTVWDEEKGGIQEHKGET</sequence>
<feature type="compositionally biased region" description="Low complexity" evidence="1">
    <location>
        <begin position="765"/>
        <end position="777"/>
    </location>
</feature>
<comment type="caution">
    <text evidence="3">The sequence shown here is derived from an EMBL/GenBank/DDBJ whole genome shotgun (WGS) entry which is preliminary data.</text>
</comment>
<gene>
    <name evidence="3" type="ORF">B0J11DRAFT_442570</name>
</gene>
<reference evidence="3" key="1">
    <citation type="journal article" date="2021" name="Nat. Commun.">
        <title>Genetic determinants of endophytism in the Arabidopsis root mycobiome.</title>
        <authorList>
            <person name="Mesny F."/>
            <person name="Miyauchi S."/>
            <person name="Thiergart T."/>
            <person name="Pickel B."/>
            <person name="Atanasova L."/>
            <person name="Karlsson M."/>
            <person name="Huettel B."/>
            <person name="Barry K.W."/>
            <person name="Haridas S."/>
            <person name="Chen C."/>
            <person name="Bauer D."/>
            <person name="Andreopoulos W."/>
            <person name="Pangilinan J."/>
            <person name="LaButti K."/>
            <person name="Riley R."/>
            <person name="Lipzen A."/>
            <person name="Clum A."/>
            <person name="Drula E."/>
            <person name="Henrissat B."/>
            <person name="Kohler A."/>
            <person name="Grigoriev I.V."/>
            <person name="Martin F.M."/>
            <person name="Hacquard S."/>
        </authorList>
    </citation>
    <scope>NUCLEOTIDE SEQUENCE</scope>
    <source>
        <strain evidence="3">MPI-CAGE-CH-0243</strain>
    </source>
</reference>
<feature type="transmembrane region" description="Helical" evidence="2">
    <location>
        <begin position="392"/>
        <end position="412"/>
    </location>
</feature>
<accession>A0A9P9DD01</accession>
<evidence type="ECO:0000256" key="1">
    <source>
        <dbReference type="SAM" id="MobiDB-lite"/>
    </source>
</evidence>
<evidence type="ECO:0000313" key="4">
    <source>
        <dbReference type="Proteomes" id="UP000700596"/>
    </source>
</evidence>
<proteinExistence type="predicted"/>
<dbReference type="AlphaFoldDB" id="A0A9P9DD01"/>
<feature type="transmembrane region" description="Helical" evidence="2">
    <location>
        <begin position="240"/>
        <end position="258"/>
    </location>
</feature>
<keyword evidence="4" id="KW-1185">Reference proteome</keyword>
<organism evidence="3 4">
    <name type="scientific">Dendryphion nanum</name>
    <dbReference type="NCBI Taxonomy" id="256645"/>
    <lineage>
        <taxon>Eukaryota</taxon>
        <taxon>Fungi</taxon>
        <taxon>Dikarya</taxon>
        <taxon>Ascomycota</taxon>
        <taxon>Pezizomycotina</taxon>
        <taxon>Dothideomycetes</taxon>
        <taxon>Pleosporomycetidae</taxon>
        <taxon>Pleosporales</taxon>
        <taxon>Torulaceae</taxon>
        <taxon>Dendryphion</taxon>
    </lineage>
</organism>
<feature type="region of interest" description="Disordered" evidence="1">
    <location>
        <begin position="716"/>
        <end position="799"/>
    </location>
</feature>
<keyword evidence="2" id="KW-1133">Transmembrane helix</keyword>
<name>A0A9P9DD01_9PLEO</name>
<keyword evidence="2" id="KW-0812">Transmembrane</keyword>
<protein>
    <submittedName>
        <fullName evidence="3">Uncharacterized protein</fullName>
    </submittedName>
</protein>
<feature type="transmembrane region" description="Helical" evidence="2">
    <location>
        <begin position="206"/>
        <end position="228"/>
    </location>
</feature>
<feature type="transmembrane region" description="Helical" evidence="2">
    <location>
        <begin position="424"/>
        <end position="445"/>
    </location>
</feature>
<evidence type="ECO:0000256" key="2">
    <source>
        <dbReference type="SAM" id="Phobius"/>
    </source>
</evidence>
<dbReference type="EMBL" id="JAGMWT010000014">
    <property type="protein sequence ID" value="KAH7116983.1"/>
    <property type="molecule type" value="Genomic_DNA"/>
</dbReference>
<feature type="compositionally biased region" description="Polar residues" evidence="1">
    <location>
        <begin position="717"/>
        <end position="731"/>
    </location>
</feature>
<dbReference type="Proteomes" id="UP000700596">
    <property type="component" value="Unassembled WGS sequence"/>
</dbReference>
<keyword evidence="2" id="KW-0472">Membrane</keyword>